<dbReference type="GO" id="GO:0005576">
    <property type="term" value="C:extracellular region"/>
    <property type="evidence" value="ECO:0007669"/>
    <property type="project" value="UniProtKB-SubCell"/>
</dbReference>
<dbReference type="PANTHER" id="PTHR12338:SF8">
    <property type="entry name" value="HEME_HEMOPEXIN-BINDING PROTEIN"/>
    <property type="match status" value="1"/>
</dbReference>
<dbReference type="RefSeq" id="WP_028915395.1">
    <property type="nucleotide sequence ID" value="NZ_VLJS01000066.1"/>
</dbReference>
<keyword evidence="3 5" id="KW-0732">Signal</keyword>
<dbReference type="InterPro" id="IPR008638">
    <property type="entry name" value="FhaB/CdiA-like_TPS"/>
</dbReference>
<keyword evidence="2" id="KW-0964">Secreted</keyword>
<dbReference type="SMART" id="SM00912">
    <property type="entry name" value="Haemagg_act"/>
    <property type="match status" value="1"/>
</dbReference>
<dbReference type="OrthoDB" id="218680at2"/>
<evidence type="ECO:0000256" key="3">
    <source>
        <dbReference type="ARBA" id="ARBA00022729"/>
    </source>
</evidence>
<feature type="chain" id="PRO_5021743907" evidence="5">
    <location>
        <begin position="33"/>
        <end position="297"/>
    </location>
</feature>
<evidence type="ECO:0000313" key="7">
    <source>
        <dbReference type="EMBL" id="TWH09474.1"/>
    </source>
</evidence>
<reference evidence="7 8" key="1">
    <citation type="submission" date="2019-07" db="EMBL/GenBank/DDBJ databases">
        <title>Genome sequencing of lignin-degrading bacterial isolates.</title>
        <authorList>
            <person name="Gladden J."/>
        </authorList>
    </citation>
    <scope>NUCLEOTIDE SEQUENCE [LARGE SCALE GENOMIC DNA]</scope>
    <source>
        <strain evidence="7 8">J19</strain>
    </source>
</reference>
<accession>A0A562DIW0</accession>
<feature type="signal peptide" evidence="5">
    <location>
        <begin position="1"/>
        <end position="32"/>
    </location>
</feature>
<dbReference type="NCBIfam" id="TIGR01901">
    <property type="entry name" value="adhes_NPXG"/>
    <property type="match status" value="1"/>
</dbReference>
<comment type="caution">
    <text evidence="7">The sequence shown here is derived from an EMBL/GenBank/DDBJ whole genome shotgun (WGS) entry which is preliminary data.</text>
</comment>
<protein>
    <submittedName>
        <fullName evidence="7">Filamentous hemagglutinin family protein</fullName>
    </submittedName>
</protein>
<evidence type="ECO:0000256" key="5">
    <source>
        <dbReference type="SAM" id="SignalP"/>
    </source>
</evidence>
<dbReference type="InterPro" id="IPR012334">
    <property type="entry name" value="Pectin_lyas_fold"/>
</dbReference>
<proteinExistence type="predicted"/>
<organism evidence="7 8">
    <name type="scientific">Pseudoxanthomonas taiwanensis J19</name>
    <dbReference type="NCBI Taxonomy" id="935569"/>
    <lineage>
        <taxon>Bacteria</taxon>
        <taxon>Pseudomonadati</taxon>
        <taxon>Pseudomonadota</taxon>
        <taxon>Gammaproteobacteria</taxon>
        <taxon>Lysobacterales</taxon>
        <taxon>Lysobacteraceae</taxon>
        <taxon>Pseudoxanthomonas</taxon>
    </lineage>
</organism>
<feature type="region of interest" description="Disordered" evidence="4">
    <location>
        <begin position="173"/>
        <end position="204"/>
    </location>
</feature>
<dbReference type="AlphaFoldDB" id="A0A562DIW0"/>
<gene>
    <name evidence="7" type="ORF">L613_003700000040</name>
</gene>
<dbReference type="InterPro" id="IPR050909">
    <property type="entry name" value="Bact_Autotransporter_VF"/>
</dbReference>
<dbReference type="SUPFAM" id="SSF51126">
    <property type="entry name" value="Pectin lyase-like"/>
    <property type="match status" value="1"/>
</dbReference>
<evidence type="ECO:0000256" key="2">
    <source>
        <dbReference type="ARBA" id="ARBA00022525"/>
    </source>
</evidence>
<name>A0A562DIW0_9GAMM</name>
<comment type="subcellular location">
    <subcellularLocation>
        <location evidence="1">Secreted</location>
    </subcellularLocation>
</comment>
<feature type="compositionally biased region" description="Low complexity" evidence="4">
    <location>
        <begin position="194"/>
        <end position="204"/>
    </location>
</feature>
<dbReference type="EMBL" id="VLJS01000066">
    <property type="protein sequence ID" value="TWH09474.1"/>
    <property type="molecule type" value="Genomic_DNA"/>
</dbReference>
<dbReference type="InterPro" id="IPR011050">
    <property type="entry name" value="Pectin_lyase_fold/virulence"/>
</dbReference>
<dbReference type="Pfam" id="PF05860">
    <property type="entry name" value="TPS"/>
    <property type="match status" value="1"/>
</dbReference>
<evidence type="ECO:0000259" key="6">
    <source>
        <dbReference type="SMART" id="SM00912"/>
    </source>
</evidence>
<evidence type="ECO:0000256" key="4">
    <source>
        <dbReference type="SAM" id="MobiDB-lite"/>
    </source>
</evidence>
<evidence type="ECO:0000256" key="1">
    <source>
        <dbReference type="ARBA" id="ARBA00004613"/>
    </source>
</evidence>
<dbReference type="Proteomes" id="UP000321583">
    <property type="component" value="Unassembled WGS sequence"/>
</dbReference>
<sequence>MTHRSGPSEYTAMRPTRIHVLCLATAATLALAAGAGAQERDALPQDGRVVAGKADLARHERSLTITQHSQRAILEWRSFDIGADAAVHFVQPDASAVVLNRVLGGQPSRIAGRLSGNGHVYLVNAAGVLFAPGTQVDVGRLVSTGLDIADSEFMASDGRFDQAAPEGLLPMAPGAGNPPLPLRVADPQAEDAEPPAGAGAAPGRGLLTLDAGAGGHLRIGLQPEQVQALVDEGGLQEDGGDLVLSDAGSAALVSSAVATGTTPQARGVAVRDGRVLLVAVPAGAAPAAPQASAPGRP</sequence>
<dbReference type="PANTHER" id="PTHR12338">
    <property type="entry name" value="AUTOTRANSPORTER"/>
    <property type="match status" value="1"/>
</dbReference>
<dbReference type="Gene3D" id="2.160.20.10">
    <property type="entry name" value="Single-stranded right-handed beta-helix, Pectin lyase-like"/>
    <property type="match status" value="1"/>
</dbReference>
<feature type="domain" description="Filamentous haemagglutinin FhaB/tRNA nuclease CdiA-like TPS" evidence="6">
    <location>
        <begin position="40"/>
        <end position="152"/>
    </location>
</feature>
<evidence type="ECO:0000313" key="8">
    <source>
        <dbReference type="Proteomes" id="UP000321583"/>
    </source>
</evidence>
<keyword evidence="8" id="KW-1185">Reference proteome</keyword>